<feature type="region of interest" description="Disordered" evidence="1">
    <location>
        <begin position="1"/>
        <end position="28"/>
    </location>
</feature>
<dbReference type="RefSeq" id="WP_104984232.1">
    <property type="nucleotide sequence ID" value="NZ_CP012673.1"/>
</dbReference>
<evidence type="ECO:0000259" key="2">
    <source>
        <dbReference type="Pfam" id="PF12770"/>
    </source>
</evidence>
<dbReference type="Proteomes" id="UP000238348">
    <property type="component" value="Chromosome"/>
</dbReference>
<dbReference type="EMBL" id="CP012673">
    <property type="protein sequence ID" value="AUX45928.1"/>
    <property type="molecule type" value="Genomic_DNA"/>
</dbReference>
<dbReference type="AlphaFoldDB" id="A0A2L0F2X0"/>
<name>A0A2L0F2X0_SORCE</name>
<sequence>MWLELELDTKGEEVSVSGRGSRGERPPAHFLPPDDGLAALQSFANKVGRAVRSGKSLDASVVETAQALYQAVLQGELRDVLVRLGEASKDRPLLMRLFARDRALQAIPWEALCKPGTSEGFVGTDPKVLLARGVMSSEPWEPRVVRGAVRVLAIAPGSDERALAALREALGPSIDAGEVEWLDPVSGPDISPRVLFDRLRRGKSPHVLHFLGHGGIDMSGRPVLRMADDEDGEEVWMTAEALGRELSASFCAELRLVILEACEGAKAGVLGSAAELLAKAGADAVIAHLWPVKADVARTCSAEIYRALTGADRGQGDVGASVAAARRTLLSRSAEAFSPILYLRGADSVIFNFEGRRVAKPSAKRRSNNIAPALQALLEKPFTLVLGDRDEDRDVLVREITEFMRENGEEPPESMPLVALAQRCRLLYGQEVLHAIFQQASSSALATPSPLVYALGRLVPPGVHFTLLWHPHLERAIAEKQPDRTIYLIQPSQLRSTIKPRVVKRAAGASAWKMELGMPARFDFSNDIVVLRMYGGYSPEPRPVFSPPLLTEDDHVLGFLEAGGRPPTWLEELLARPRILPGLLVGLSILEIRHRMQLRWLYDNRRAPKDTLAILTPADGPRDPEFWESGDVLPGSGRIAPIVEDPTQLAALLDELTIERGR</sequence>
<dbReference type="InterPro" id="IPR024983">
    <property type="entry name" value="CHAT_dom"/>
</dbReference>
<accession>A0A2L0F2X0</accession>
<gene>
    <name evidence="3" type="ORF">SOCE26_074300</name>
</gene>
<dbReference type="OrthoDB" id="5482966at2"/>
<evidence type="ECO:0000313" key="3">
    <source>
        <dbReference type="EMBL" id="AUX45928.1"/>
    </source>
</evidence>
<reference evidence="3 4" key="1">
    <citation type="submission" date="2015-09" db="EMBL/GenBank/DDBJ databases">
        <title>Sorangium comparison.</title>
        <authorList>
            <person name="Zaburannyi N."/>
            <person name="Bunk B."/>
            <person name="Overmann J."/>
            <person name="Mueller R."/>
        </authorList>
    </citation>
    <scope>NUCLEOTIDE SEQUENCE [LARGE SCALE GENOMIC DNA]</scope>
    <source>
        <strain evidence="3 4">So ce26</strain>
    </source>
</reference>
<protein>
    <recommendedName>
        <fullName evidence="2">CHAT domain-containing protein</fullName>
    </recommendedName>
</protein>
<organism evidence="3 4">
    <name type="scientific">Sorangium cellulosum</name>
    <name type="common">Polyangium cellulosum</name>
    <dbReference type="NCBI Taxonomy" id="56"/>
    <lineage>
        <taxon>Bacteria</taxon>
        <taxon>Pseudomonadati</taxon>
        <taxon>Myxococcota</taxon>
        <taxon>Polyangia</taxon>
        <taxon>Polyangiales</taxon>
        <taxon>Polyangiaceae</taxon>
        <taxon>Sorangium</taxon>
    </lineage>
</organism>
<dbReference type="Pfam" id="PF12770">
    <property type="entry name" value="CHAT"/>
    <property type="match status" value="1"/>
</dbReference>
<evidence type="ECO:0000256" key="1">
    <source>
        <dbReference type="SAM" id="MobiDB-lite"/>
    </source>
</evidence>
<feature type="domain" description="CHAT" evidence="2">
    <location>
        <begin position="63"/>
        <end position="334"/>
    </location>
</feature>
<proteinExistence type="predicted"/>
<evidence type="ECO:0000313" key="4">
    <source>
        <dbReference type="Proteomes" id="UP000238348"/>
    </source>
</evidence>